<accession>A0A5N5G944</accession>
<dbReference type="GO" id="GO:0005634">
    <property type="term" value="C:nucleus"/>
    <property type="evidence" value="ECO:0007669"/>
    <property type="project" value="TreeGrafter"/>
</dbReference>
<sequence>MQVEEPIDIFLSHNWPVGITDCGDRKELVREKPDFKSLRSKSAAQSLEKLKPPYWFSAHLNYKFAARVQHGEDCSVTNFLALDKCLPGRKFLQLVC</sequence>
<feature type="domain" description="Lariat debranching enzyme C-terminal" evidence="1">
    <location>
        <begin position="76"/>
        <end position="95"/>
    </location>
</feature>
<dbReference type="EMBL" id="SMOL01000487">
    <property type="protein sequence ID" value="KAB2611697.1"/>
    <property type="molecule type" value="Genomic_DNA"/>
</dbReference>
<organism evidence="2 3">
    <name type="scientific">Pyrus ussuriensis x Pyrus communis</name>
    <dbReference type="NCBI Taxonomy" id="2448454"/>
    <lineage>
        <taxon>Eukaryota</taxon>
        <taxon>Viridiplantae</taxon>
        <taxon>Streptophyta</taxon>
        <taxon>Embryophyta</taxon>
        <taxon>Tracheophyta</taxon>
        <taxon>Spermatophyta</taxon>
        <taxon>Magnoliopsida</taxon>
        <taxon>eudicotyledons</taxon>
        <taxon>Gunneridae</taxon>
        <taxon>Pentapetalae</taxon>
        <taxon>rosids</taxon>
        <taxon>fabids</taxon>
        <taxon>Rosales</taxon>
        <taxon>Rosaceae</taxon>
        <taxon>Amygdaloideae</taxon>
        <taxon>Maleae</taxon>
        <taxon>Pyrus</taxon>
    </lineage>
</organism>
<evidence type="ECO:0000313" key="3">
    <source>
        <dbReference type="Proteomes" id="UP000327157"/>
    </source>
</evidence>
<name>A0A5N5G944_9ROSA</name>
<dbReference type="AlphaFoldDB" id="A0A5N5G944"/>
<protein>
    <submittedName>
        <fullName evidence="2">Lariat debranching enzyme-like</fullName>
    </submittedName>
</protein>
<dbReference type="OrthoDB" id="407609at2759"/>
<gene>
    <name evidence="2" type="ORF">D8674_019729</name>
</gene>
<evidence type="ECO:0000259" key="1">
    <source>
        <dbReference type="Pfam" id="PF05011"/>
    </source>
</evidence>
<proteinExistence type="predicted"/>
<reference evidence="2 3" key="1">
    <citation type="submission" date="2019-09" db="EMBL/GenBank/DDBJ databases">
        <authorList>
            <person name="Ou C."/>
        </authorList>
    </citation>
    <scope>NUCLEOTIDE SEQUENCE [LARGE SCALE GENOMIC DNA]</scope>
    <source>
        <strain evidence="2">S2</strain>
        <tissue evidence="2">Leaf</tissue>
    </source>
</reference>
<comment type="caution">
    <text evidence="2">The sequence shown here is derived from an EMBL/GenBank/DDBJ whole genome shotgun (WGS) entry which is preliminary data.</text>
</comment>
<dbReference type="Proteomes" id="UP000327157">
    <property type="component" value="Chromosome 17"/>
</dbReference>
<keyword evidence="3" id="KW-1185">Reference proteome</keyword>
<reference evidence="3" key="2">
    <citation type="submission" date="2019-10" db="EMBL/GenBank/DDBJ databases">
        <title>A de novo genome assembly of a pear dwarfing rootstock.</title>
        <authorList>
            <person name="Wang F."/>
            <person name="Wang J."/>
            <person name="Li S."/>
            <person name="Zhang Y."/>
            <person name="Fang M."/>
            <person name="Ma L."/>
            <person name="Zhao Y."/>
            <person name="Jiang S."/>
        </authorList>
    </citation>
    <scope>NUCLEOTIDE SEQUENCE [LARGE SCALE GENOMIC DNA]</scope>
</reference>
<dbReference type="InterPro" id="IPR007708">
    <property type="entry name" value="DBR1_C"/>
</dbReference>
<dbReference type="GO" id="GO:0000398">
    <property type="term" value="P:mRNA splicing, via spliceosome"/>
    <property type="evidence" value="ECO:0007669"/>
    <property type="project" value="TreeGrafter"/>
</dbReference>
<dbReference type="PANTHER" id="PTHR12849">
    <property type="entry name" value="RNA LARIAT DEBRANCHING ENZYME"/>
    <property type="match status" value="1"/>
</dbReference>
<dbReference type="Pfam" id="PF05011">
    <property type="entry name" value="DBR1"/>
    <property type="match status" value="1"/>
</dbReference>
<dbReference type="GO" id="GO:0008419">
    <property type="term" value="F:RNA lariat debranching enzyme activity"/>
    <property type="evidence" value="ECO:0007669"/>
    <property type="project" value="TreeGrafter"/>
</dbReference>
<dbReference type="PANTHER" id="PTHR12849:SF0">
    <property type="entry name" value="LARIAT DEBRANCHING ENZYME"/>
    <property type="match status" value="1"/>
</dbReference>
<evidence type="ECO:0000313" key="2">
    <source>
        <dbReference type="EMBL" id="KAB2611697.1"/>
    </source>
</evidence>
<reference evidence="2 3" key="3">
    <citation type="submission" date="2019-11" db="EMBL/GenBank/DDBJ databases">
        <title>A de novo genome assembly of a pear dwarfing rootstock.</title>
        <authorList>
            <person name="Wang F."/>
            <person name="Wang J."/>
            <person name="Li S."/>
            <person name="Zhang Y."/>
            <person name="Fang M."/>
            <person name="Ma L."/>
            <person name="Zhao Y."/>
            <person name="Jiang S."/>
        </authorList>
    </citation>
    <scope>NUCLEOTIDE SEQUENCE [LARGE SCALE GENOMIC DNA]</scope>
    <source>
        <strain evidence="2">S2</strain>
        <tissue evidence="2">Leaf</tissue>
    </source>
</reference>